<accession>A0ABD3A6X5</accession>
<sequence length="233" mass="26543">MQKDTLRAMVTSKEWTLSVYARESKGKKFVDLVLDSIFWKEFATIVHVTESLVRVLKLVDSDERPFMGYLYAAYQYNSLDISNRKHTTSGLLDVIERYSYGNPILMSNLTREMKLFCKVESGFGRVSAIKDRDVMLPGRNYDPIDFEEFGTNDTWVSEDEPPNLTEDEMETFRKELAACTIQGGQENNETLNLVELDTGEEDENNDGDNIGGTNETFNVNGVQDHGRTEFNAS</sequence>
<evidence type="ECO:0000313" key="2">
    <source>
        <dbReference type="EMBL" id="KAL3526631.1"/>
    </source>
</evidence>
<keyword evidence="3" id="KW-1185">Reference proteome</keyword>
<feature type="compositionally biased region" description="Basic and acidic residues" evidence="1">
    <location>
        <begin position="224"/>
        <end position="233"/>
    </location>
</feature>
<dbReference type="EMBL" id="JBJUIK010000005">
    <property type="protein sequence ID" value="KAL3526631.1"/>
    <property type="molecule type" value="Genomic_DNA"/>
</dbReference>
<evidence type="ECO:0000313" key="3">
    <source>
        <dbReference type="Proteomes" id="UP001630127"/>
    </source>
</evidence>
<protein>
    <submittedName>
        <fullName evidence="2">Uncharacterized protein</fullName>
    </submittedName>
</protein>
<name>A0ABD3A6X5_9GENT</name>
<comment type="caution">
    <text evidence="2">The sequence shown here is derived from an EMBL/GenBank/DDBJ whole genome shotgun (WGS) entry which is preliminary data.</text>
</comment>
<feature type="compositionally biased region" description="Low complexity" evidence="1">
    <location>
        <begin position="207"/>
        <end position="216"/>
    </location>
</feature>
<dbReference type="Proteomes" id="UP001630127">
    <property type="component" value="Unassembled WGS sequence"/>
</dbReference>
<gene>
    <name evidence="2" type="ORF">ACH5RR_011287</name>
</gene>
<reference evidence="2 3" key="1">
    <citation type="submission" date="2024-11" db="EMBL/GenBank/DDBJ databases">
        <title>A near-complete genome assembly of Cinchona calisaya.</title>
        <authorList>
            <person name="Lian D.C."/>
            <person name="Zhao X.W."/>
            <person name="Wei L."/>
        </authorList>
    </citation>
    <scope>NUCLEOTIDE SEQUENCE [LARGE SCALE GENOMIC DNA]</scope>
    <source>
        <tissue evidence="2">Nenye</tissue>
    </source>
</reference>
<feature type="region of interest" description="Disordered" evidence="1">
    <location>
        <begin position="199"/>
        <end position="233"/>
    </location>
</feature>
<organism evidence="2 3">
    <name type="scientific">Cinchona calisaya</name>
    <dbReference type="NCBI Taxonomy" id="153742"/>
    <lineage>
        <taxon>Eukaryota</taxon>
        <taxon>Viridiplantae</taxon>
        <taxon>Streptophyta</taxon>
        <taxon>Embryophyta</taxon>
        <taxon>Tracheophyta</taxon>
        <taxon>Spermatophyta</taxon>
        <taxon>Magnoliopsida</taxon>
        <taxon>eudicotyledons</taxon>
        <taxon>Gunneridae</taxon>
        <taxon>Pentapetalae</taxon>
        <taxon>asterids</taxon>
        <taxon>lamiids</taxon>
        <taxon>Gentianales</taxon>
        <taxon>Rubiaceae</taxon>
        <taxon>Cinchonoideae</taxon>
        <taxon>Cinchoneae</taxon>
        <taxon>Cinchona</taxon>
    </lineage>
</organism>
<proteinExistence type="predicted"/>
<dbReference type="AlphaFoldDB" id="A0ABD3A6X5"/>
<evidence type="ECO:0000256" key="1">
    <source>
        <dbReference type="SAM" id="MobiDB-lite"/>
    </source>
</evidence>